<dbReference type="Proteomes" id="UP000807025">
    <property type="component" value="Unassembled WGS sequence"/>
</dbReference>
<organism evidence="1 2">
    <name type="scientific">Pleurotus eryngii</name>
    <name type="common">Boletus of the steppes</name>
    <dbReference type="NCBI Taxonomy" id="5323"/>
    <lineage>
        <taxon>Eukaryota</taxon>
        <taxon>Fungi</taxon>
        <taxon>Dikarya</taxon>
        <taxon>Basidiomycota</taxon>
        <taxon>Agaricomycotina</taxon>
        <taxon>Agaricomycetes</taxon>
        <taxon>Agaricomycetidae</taxon>
        <taxon>Agaricales</taxon>
        <taxon>Pleurotineae</taxon>
        <taxon>Pleurotaceae</taxon>
        <taxon>Pleurotus</taxon>
    </lineage>
</organism>
<evidence type="ECO:0000313" key="1">
    <source>
        <dbReference type="EMBL" id="KAF9489349.1"/>
    </source>
</evidence>
<reference evidence="1" key="1">
    <citation type="submission" date="2020-11" db="EMBL/GenBank/DDBJ databases">
        <authorList>
            <consortium name="DOE Joint Genome Institute"/>
            <person name="Ahrendt S."/>
            <person name="Riley R."/>
            <person name="Andreopoulos W."/>
            <person name="Labutti K."/>
            <person name="Pangilinan J."/>
            <person name="Ruiz-Duenas F.J."/>
            <person name="Barrasa J.M."/>
            <person name="Sanchez-Garcia M."/>
            <person name="Camarero S."/>
            <person name="Miyauchi S."/>
            <person name="Serrano A."/>
            <person name="Linde D."/>
            <person name="Babiker R."/>
            <person name="Drula E."/>
            <person name="Ayuso-Fernandez I."/>
            <person name="Pacheco R."/>
            <person name="Padilla G."/>
            <person name="Ferreira P."/>
            <person name="Barriuso J."/>
            <person name="Kellner H."/>
            <person name="Castanera R."/>
            <person name="Alfaro M."/>
            <person name="Ramirez L."/>
            <person name="Pisabarro A.G."/>
            <person name="Kuo A."/>
            <person name="Tritt A."/>
            <person name="Lipzen A."/>
            <person name="He G."/>
            <person name="Yan M."/>
            <person name="Ng V."/>
            <person name="Cullen D."/>
            <person name="Martin F."/>
            <person name="Rosso M.-N."/>
            <person name="Henrissat B."/>
            <person name="Hibbett D."/>
            <person name="Martinez A.T."/>
            <person name="Grigoriev I.V."/>
        </authorList>
    </citation>
    <scope>NUCLEOTIDE SEQUENCE</scope>
    <source>
        <strain evidence="1">ATCC 90797</strain>
    </source>
</reference>
<sequence>MTPSVIGPHQSAIEAPVDILRSLHKLHESPSVVVLRKQVNDLITIVACVAKDVETIRLSPQIAAHSFLSSMDHQACEYGQAFQPLNVDIRDFHAHFSDLMESGVLRGIFLRIFATHGGAGTTSILIGQVKCLAVGLGLVIPTIPLGLKWRRLWGTSMANSGVSSPMPFL</sequence>
<keyword evidence="2" id="KW-1185">Reference proteome</keyword>
<evidence type="ECO:0000313" key="2">
    <source>
        <dbReference type="Proteomes" id="UP000807025"/>
    </source>
</evidence>
<comment type="caution">
    <text evidence="1">The sequence shown here is derived from an EMBL/GenBank/DDBJ whole genome shotgun (WGS) entry which is preliminary data.</text>
</comment>
<protein>
    <submittedName>
        <fullName evidence="1">Uncharacterized protein</fullName>
    </submittedName>
</protein>
<dbReference type="EMBL" id="MU154674">
    <property type="protein sequence ID" value="KAF9489349.1"/>
    <property type="molecule type" value="Genomic_DNA"/>
</dbReference>
<accession>A0A9P5ZKB5</accession>
<proteinExistence type="predicted"/>
<name>A0A9P5ZKB5_PLEER</name>
<dbReference type="AlphaFoldDB" id="A0A9P5ZKB5"/>
<gene>
    <name evidence="1" type="ORF">BDN71DRAFT_1512204</name>
</gene>